<evidence type="ECO:0000313" key="3">
    <source>
        <dbReference type="Proteomes" id="UP000037405"/>
    </source>
</evidence>
<dbReference type="PROSITE" id="PS51482">
    <property type="entry name" value="DEGV"/>
    <property type="match status" value="1"/>
</dbReference>
<dbReference type="Pfam" id="PF02645">
    <property type="entry name" value="DegV"/>
    <property type="match status" value="1"/>
</dbReference>
<dbReference type="InterPro" id="IPR003797">
    <property type="entry name" value="DegV"/>
</dbReference>
<dbReference type="Gene3D" id="3.30.1180.10">
    <property type="match status" value="1"/>
</dbReference>
<organism evidence="2 3">
    <name type="scientific">Rossellomorea marisflavi</name>
    <dbReference type="NCBI Taxonomy" id="189381"/>
    <lineage>
        <taxon>Bacteria</taxon>
        <taxon>Bacillati</taxon>
        <taxon>Bacillota</taxon>
        <taxon>Bacilli</taxon>
        <taxon>Bacillales</taxon>
        <taxon>Bacillaceae</taxon>
        <taxon>Rossellomorea</taxon>
    </lineage>
</organism>
<keyword evidence="1" id="KW-0446">Lipid-binding</keyword>
<dbReference type="NCBIfam" id="TIGR00762">
    <property type="entry name" value="DegV"/>
    <property type="match status" value="1"/>
</dbReference>
<dbReference type="STRING" id="189381.GCA_900166615_03575"/>
<dbReference type="PANTHER" id="PTHR33434">
    <property type="entry name" value="DEGV DOMAIN-CONTAINING PROTEIN DR_1986-RELATED"/>
    <property type="match status" value="1"/>
</dbReference>
<accession>A0A0M0GP45</accession>
<comment type="caution">
    <text evidence="2">The sequence shown here is derived from an EMBL/GenBank/DDBJ whole genome shotgun (WGS) entry which is preliminary data.</text>
</comment>
<dbReference type="OrthoDB" id="1638652at2"/>
<proteinExistence type="predicted"/>
<dbReference type="Proteomes" id="UP000037405">
    <property type="component" value="Unassembled WGS sequence"/>
</dbReference>
<dbReference type="PATRIC" id="fig|189381.12.peg.827"/>
<reference evidence="3" key="1">
    <citation type="submission" date="2015-07" db="EMBL/GenBank/DDBJ databases">
        <title>Fjat-14235 jcm11544.</title>
        <authorList>
            <person name="Liu B."/>
            <person name="Wang J."/>
            <person name="Zhu Y."/>
            <person name="Liu G."/>
            <person name="Chen Q."/>
            <person name="Chen Z."/>
            <person name="Lan J."/>
            <person name="Che J."/>
            <person name="Ge C."/>
            <person name="Shi H."/>
            <person name="Pan Z."/>
            <person name="Liu X."/>
        </authorList>
    </citation>
    <scope>NUCLEOTIDE SEQUENCE [LARGE SCALE GENOMIC DNA]</scope>
    <source>
        <strain evidence="3">JCM 11544</strain>
    </source>
</reference>
<sequence length="281" mass="31452">MKVAWVTDSTAFVGDGIEDFHVVPMHISFGDREYLDGVDLTLEGLYEKLEEERVAGKTSQPSIGTFASLYEELAKDHDAIFSVHVSSHFSGTYASAVQAADLMKDDFPSIYCVDSKILSYPLTDLIRYGQDLDREGVSHEEIKTRLEERAAQSRTFVMVGSLEQLHRSGRMSGLSFFLGSMLHIKPLLTIRDGKLSVDQRVRNHRKGLALMKERLSASNVREAFILYGLNREEANKWMEELKGEFPKIHFSPYPLAAVIGIHAGSDTLGISWYEENGSGKA</sequence>
<dbReference type="PANTHER" id="PTHR33434:SF2">
    <property type="entry name" value="FATTY ACID-BINDING PROTEIN TM_1468"/>
    <property type="match status" value="1"/>
</dbReference>
<dbReference type="RefSeq" id="WP_053426797.1">
    <property type="nucleotide sequence ID" value="NZ_JAUKEH010000001.1"/>
</dbReference>
<keyword evidence="3" id="KW-1185">Reference proteome</keyword>
<dbReference type="SUPFAM" id="SSF82549">
    <property type="entry name" value="DAK1/DegV-like"/>
    <property type="match status" value="1"/>
</dbReference>
<evidence type="ECO:0000256" key="1">
    <source>
        <dbReference type="ARBA" id="ARBA00023121"/>
    </source>
</evidence>
<name>A0A0M0GP45_9BACI</name>
<evidence type="ECO:0000313" key="2">
    <source>
        <dbReference type="EMBL" id="KON91609.1"/>
    </source>
</evidence>
<dbReference type="EMBL" id="LGUE01000001">
    <property type="protein sequence ID" value="KON91609.1"/>
    <property type="molecule type" value="Genomic_DNA"/>
</dbReference>
<evidence type="ECO:0008006" key="4">
    <source>
        <dbReference type="Google" id="ProtNLM"/>
    </source>
</evidence>
<dbReference type="Gene3D" id="3.40.50.10170">
    <property type="match status" value="1"/>
</dbReference>
<protein>
    <recommendedName>
        <fullName evidence="4">DegV family protein</fullName>
    </recommendedName>
</protein>
<dbReference type="AlphaFoldDB" id="A0A0M0GP45"/>
<gene>
    <name evidence="2" type="ORF">AF331_03620</name>
</gene>
<dbReference type="InterPro" id="IPR043168">
    <property type="entry name" value="DegV_C"/>
</dbReference>
<dbReference type="InterPro" id="IPR050270">
    <property type="entry name" value="DegV_domain_contain"/>
</dbReference>
<dbReference type="GO" id="GO:0008289">
    <property type="term" value="F:lipid binding"/>
    <property type="evidence" value="ECO:0007669"/>
    <property type="project" value="UniProtKB-KW"/>
</dbReference>